<organism evidence="2 3">
    <name type="scientific">Victivallis vadensis</name>
    <dbReference type="NCBI Taxonomy" id="172901"/>
    <lineage>
        <taxon>Bacteria</taxon>
        <taxon>Pseudomonadati</taxon>
        <taxon>Lentisphaerota</taxon>
        <taxon>Lentisphaeria</taxon>
        <taxon>Victivallales</taxon>
        <taxon>Victivallaceae</taxon>
        <taxon>Victivallis</taxon>
    </lineage>
</organism>
<dbReference type="Proteomes" id="UP000245959">
    <property type="component" value="Unassembled WGS sequence"/>
</dbReference>
<evidence type="ECO:0000259" key="1">
    <source>
        <dbReference type="Pfam" id="PF24726"/>
    </source>
</evidence>
<evidence type="ECO:0000313" key="3">
    <source>
        <dbReference type="Proteomes" id="UP000245959"/>
    </source>
</evidence>
<dbReference type="AlphaFoldDB" id="A0A2U1AQ74"/>
<feature type="domain" description="DUF7678" evidence="1">
    <location>
        <begin position="17"/>
        <end position="90"/>
    </location>
</feature>
<accession>A0A2U1AQ74</accession>
<dbReference type="RefSeq" id="WP_207776140.1">
    <property type="nucleotide sequence ID" value="NZ_CABMMC010000001.1"/>
</dbReference>
<comment type="caution">
    <text evidence="2">The sequence shown here is derived from an EMBL/GenBank/DDBJ whole genome shotgun (WGS) entry which is preliminary data.</text>
</comment>
<protein>
    <recommendedName>
        <fullName evidence="1">DUF7678 domain-containing protein</fullName>
    </recommendedName>
</protein>
<sequence>MKVELNITGTAQACNEWTFATATANGKEFRIMLVRFEEPSNYGIRQGRISKLWMSNVEDGEFINYDRGWDMRPATTEAKAVLAAIIKKFN</sequence>
<proteinExistence type="predicted"/>
<reference evidence="2 3" key="1">
    <citation type="submission" date="2018-04" db="EMBL/GenBank/DDBJ databases">
        <title>Genomic Encyclopedia of Type Strains, Phase IV (KMG-IV): sequencing the most valuable type-strain genomes for metagenomic binning, comparative biology and taxonomic classification.</title>
        <authorList>
            <person name="Goeker M."/>
        </authorList>
    </citation>
    <scope>NUCLEOTIDE SEQUENCE [LARGE SCALE GENOMIC DNA]</scope>
    <source>
        <strain evidence="2 3">DSM 14823</strain>
    </source>
</reference>
<dbReference type="InterPro" id="IPR056095">
    <property type="entry name" value="DUF7678"/>
</dbReference>
<dbReference type="GeneID" id="78296242"/>
<name>A0A2U1AQ74_9BACT</name>
<evidence type="ECO:0000313" key="2">
    <source>
        <dbReference type="EMBL" id="PVY38580.1"/>
    </source>
</evidence>
<dbReference type="Pfam" id="PF24726">
    <property type="entry name" value="DUF7678"/>
    <property type="match status" value="1"/>
</dbReference>
<keyword evidence="3" id="KW-1185">Reference proteome</keyword>
<dbReference type="EMBL" id="QEKH01000025">
    <property type="protein sequence ID" value="PVY38580.1"/>
    <property type="molecule type" value="Genomic_DNA"/>
</dbReference>
<gene>
    <name evidence="2" type="ORF">C8D82_1255</name>
</gene>